<keyword evidence="4 8" id="KW-0812">Transmembrane</keyword>
<evidence type="ECO:0000256" key="3">
    <source>
        <dbReference type="ARBA" id="ARBA00022475"/>
    </source>
</evidence>
<evidence type="ECO:0000256" key="1">
    <source>
        <dbReference type="ARBA" id="ARBA00004236"/>
    </source>
</evidence>
<evidence type="ECO:0000256" key="8">
    <source>
        <dbReference type="SAM" id="Phobius"/>
    </source>
</evidence>
<reference evidence="10 11" key="1">
    <citation type="submission" date="2025-04" db="UniProtKB">
        <authorList>
            <consortium name="RefSeq"/>
        </authorList>
    </citation>
    <scope>IDENTIFICATION</scope>
    <source>
        <tissue evidence="10 11">Gonads</tissue>
    </source>
</reference>
<comment type="similarity">
    <text evidence="2">Belongs to the CD36 family.</text>
</comment>
<keyword evidence="7" id="KW-0325">Glycoprotein</keyword>
<evidence type="ECO:0000256" key="5">
    <source>
        <dbReference type="ARBA" id="ARBA00022989"/>
    </source>
</evidence>
<gene>
    <name evidence="10 11 12" type="primary">LOC115875647</name>
</gene>
<dbReference type="RefSeq" id="XP_030747019.1">
    <property type="nucleotide sequence ID" value="XM_030891159.1"/>
</dbReference>
<dbReference type="PANTHER" id="PTHR11923:SF93">
    <property type="entry name" value="GH07959P-RELATED"/>
    <property type="match status" value="1"/>
</dbReference>
<dbReference type="RefSeq" id="XP_030747020.1">
    <property type="nucleotide sequence ID" value="XM_030891160.1"/>
</dbReference>
<accession>A0A6J2X7Q1</accession>
<keyword evidence="3" id="KW-1003">Cell membrane</keyword>
<dbReference type="KEGG" id="soy:115875647"/>
<dbReference type="GeneID" id="115875647"/>
<evidence type="ECO:0000313" key="11">
    <source>
        <dbReference type="RefSeq" id="XP_030747019.1"/>
    </source>
</evidence>
<proteinExistence type="inferred from homology"/>
<evidence type="ECO:0000256" key="2">
    <source>
        <dbReference type="ARBA" id="ARBA00010532"/>
    </source>
</evidence>
<keyword evidence="5 8" id="KW-1133">Transmembrane helix</keyword>
<evidence type="ECO:0000256" key="7">
    <source>
        <dbReference type="ARBA" id="ARBA00023180"/>
    </source>
</evidence>
<feature type="transmembrane region" description="Helical" evidence="8">
    <location>
        <begin position="12"/>
        <end position="34"/>
    </location>
</feature>
<dbReference type="RefSeq" id="XP_030747018.1">
    <property type="nucleotide sequence ID" value="XM_030891158.1"/>
</dbReference>
<sequence>MTKRKQCTQLCLLIGGITFISFGLLISVYIEYIYELLLNQALKFTPDSEAFKAWKINEPPLDLNLYLFNWTNPDDITDPTVKPHFEEVGPYSVKEVKEKTNLTWHDNSTISYRFRKFYYYDSKSSPRKMEDDNITTINTVPLTIGFKAKNFSFFLKRLISMSLSSISKLYVRKTAKEILFDGYEEGILSVLSSLPLVDVQNKFGIFYGRNGTIDNNSIMSMYTKNDENFGQQLTWNYKNHTDFYRGHCNDVRGSAGEFYPLNIKKTKIVLYSAELCKYAELEFVREEEIKGVMGYRFTADNIFDNGTLRPENRCFCGDECIPSGVLDISVCRQNSPTYLSFPHFHAADSYYTDPIDGMRPNKSKHEFYMVIEPNSGIIMELSANMQLNMLLQPIQGLSLYRNMPKIYMPIFYFSQTVELNDDLAIKLRVIQGLPDYLRYSSFFLIVIGIFLTIWAACLMFNFCLPSDIIKKDFPEEIPLNEKIVKM</sequence>
<dbReference type="GO" id="GO:0005886">
    <property type="term" value="C:plasma membrane"/>
    <property type="evidence" value="ECO:0007669"/>
    <property type="project" value="UniProtKB-SubCell"/>
</dbReference>
<protein>
    <submittedName>
        <fullName evidence="10 11">Protein peste-like</fullName>
    </submittedName>
</protein>
<comment type="subcellular location">
    <subcellularLocation>
        <location evidence="1">Cell membrane</location>
    </subcellularLocation>
</comment>
<dbReference type="GO" id="GO:0005044">
    <property type="term" value="F:scavenger receptor activity"/>
    <property type="evidence" value="ECO:0007669"/>
    <property type="project" value="TreeGrafter"/>
</dbReference>
<dbReference type="OrthoDB" id="514335at2759"/>
<name>A0A6J2X7Q1_SITOR</name>
<feature type="transmembrane region" description="Helical" evidence="8">
    <location>
        <begin position="442"/>
        <end position="464"/>
    </location>
</feature>
<dbReference type="InterPro" id="IPR002159">
    <property type="entry name" value="CD36_fam"/>
</dbReference>
<keyword evidence="9" id="KW-1185">Reference proteome</keyword>
<dbReference type="Pfam" id="PF01130">
    <property type="entry name" value="CD36"/>
    <property type="match status" value="1"/>
</dbReference>
<dbReference type="Proteomes" id="UP000504635">
    <property type="component" value="Unplaced"/>
</dbReference>
<evidence type="ECO:0000313" key="9">
    <source>
        <dbReference type="Proteomes" id="UP000504635"/>
    </source>
</evidence>
<dbReference type="PRINTS" id="PR01609">
    <property type="entry name" value="CD36FAMILY"/>
</dbReference>
<evidence type="ECO:0000256" key="6">
    <source>
        <dbReference type="ARBA" id="ARBA00023136"/>
    </source>
</evidence>
<dbReference type="AlphaFoldDB" id="A0A6J2X7Q1"/>
<dbReference type="PANTHER" id="PTHR11923">
    <property type="entry name" value="SCAVENGER RECEPTOR CLASS B TYPE-1 SR-B1"/>
    <property type="match status" value="1"/>
</dbReference>
<evidence type="ECO:0000313" key="10">
    <source>
        <dbReference type="RefSeq" id="XP_030747018.1"/>
    </source>
</evidence>
<keyword evidence="6 8" id="KW-0472">Membrane</keyword>
<organism evidence="9 12">
    <name type="scientific">Sitophilus oryzae</name>
    <name type="common">Rice weevil</name>
    <name type="synonym">Curculio oryzae</name>
    <dbReference type="NCBI Taxonomy" id="7048"/>
    <lineage>
        <taxon>Eukaryota</taxon>
        <taxon>Metazoa</taxon>
        <taxon>Ecdysozoa</taxon>
        <taxon>Arthropoda</taxon>
        <taxon>Hexapoda</taxon>
        <taxon>Insecta</taxon>
        <taxon>Pterygota</taxon>
        <taxon>Neoptera</taxon>
        <taxon>Endopterygota</taxon>
        <taxon>Coleoptera</taxon>
        <taxon>Polyphaga</taxon>
        <taxon>Cucujiformia</taxon>
        <taxon>Curculionidae</taxon>
        <taxon>Dryophthorinae</taxon>
        <taxon>Sitophilus</taxon>
    </lineage>
</organism>
<evidence type="ECO:0000313" key="12">
    <source>
        <dbReference type="RefSeq" id="XP_030747020.1"/>
    </source>
</evidence>
<dbReference type="GO" id="GO:0005737">
    <property type="term" value="C:cytoplasm"/>
    <property type="evidence" value="ECO:0007669"/>
    <property type="project" value="TreeGrafter"/>
</dbReference>
<evidence type="ECO:0000256" key="4">
    <source>
        <dbReference type="ARBA" id="ARBA00022692"/>
    </source>
</evidence>